<protein>
    <submittedName>
        <fullName evidence="2">Uncharacterized protein</fullName>
    </submittedName>
</protein>
<sequence length="79" mass="7812">MVRGAAFGAPISSDGASALLSHLTAAPGAGGRPHRSTVAFVRSLRPIDSEPIVSGLPDRRAPGSYTGAEVTGQTSPGAA</sequence>
<feature type="non-terminal residue" evidence="2">
    <location>
        <position position="79"/>
    </location>
</feature>
<accession>X1CWB7</accession>
<evidence type="ECO:0000256" key="1">
    <source>
        <dbReference type="SAM" id="MobiDB-lite"/>
    </source>
</evidence>
<proteinExistence type="predicted"/>
<dbReference type="EMBL" id="BART01032610">
    <property type="protein sequence ID" value="GAH12796.1"/>
    <property type="molecule type" value="Genomic_DNA"/>
</dbReference>
<comment type="caution">
    <text evidence="2">The sequence shown here is derived from an EMBL/GenBank/DDBJ whole genome shotgun (WGS) entry which is preliminary data.</text>
</comment>
<organism evidence="2">
    <name type="scientific">marine sediment metagenome</name>
    <dbReference type="NCBI Taxonomy" id="412755"/>
    <lineage>
        <taxon>unclassified sequences</taxon>
        <taxon>metagenomes</taxon>
        <taxon>ecological metagenomes</taxon>
    </lineage>
</organism>
<gene>
    <name evidence="2" type="ORF">S01H4_56302</name>
</gene>
<evidence type="ECO:0000313" key="2">
    <source>
        <dbReference type="EMBL" id="GAH12796.1"/>
    </source>
</evidence>
<reference evidence="2" key="1">
    <citation type="journal article" date="2014" name="Front. Microbiol.">
        <title>High frequency of phylogenetically diverse reductive dehalogenase-homologous genes in deep subseafloor sedimentary metagenomes.</title>
        <authorList>
            <person name="Kawai M."/>
            <person name="Futagami T."/>
            <person name="Toyoda A."/>
            <person name="Takaki Y."/>
            <person name="Nishi S."/>
            <person name="Hori S."/>
            <person name="Arai W."/>
            <person name="Tsubouchi T."/>
            <person name="Morono Y."/>
            <person name="Uchiyama I."/>
            <person name="Ito T."/>
            <person name="Fujiyama A."/>
            <person name="Inagaki F."/>
            <person name="Takami H."/>
        </authorList>
    </citation>
    <scope>NUCLEOTIDE SEQUENCE</scope>
    <source>
        <strain evidence="2">Expedition CK06-06</strain>
    </source>
</reference>
<dbReference type="AlphaFoldDB" id="X1CWB7"/>
<name>X1CWB7_9ZZZZ</name>
<feature type="region of interest" description="Disordered" evidence="1">
    <location>
        <begin position="49"/>
        <end position="79"/>
    </location>
</feature>